<proteinExistence type="predicted"/>
<evidence type="ECO:0000313" key="1">
    <source>
        <dbReference type="EMBL" id="KDR74746.1"/>
    </source>
</evidence>
<dbReference type="AlphaFoldDB" id="A0A067SV30"/>
<dbReference type="EMBL" id="KL142382">
    <property type="protein sequence ID" value="KDR74746.1"/>
    <property type="molecule type" value="Genomic_DNA"/>
</dbReference>
<protein>
    <submittedName>
        <fullName evidence="1">Uncharacterized protein</fullName>
    </submittedName>
</protein>
<reference evidence="2" key="1">
    <citation type="journal article" date="2014" name="Proc. Natl. Acad. Sci. U.S.A.">
        <title>Extensive sampling of basidiomycete genomes demonstrates inadequacy of the white-rot/brown-rot paradigm for wood decay fungi.</title>
        <authorList>
            <person name="Riley R."/>
            <person name="Salamov A.A."/>
            <person name="Brown D.W."/>
            <person name="Nagy L.G."/>
            <person name="Floudas D."/>
            <person name="Held B.W."/>
            <person name="Levasseur A."/>
            <person name="Lombard V."/>
            <person name="Morin E."/>
            <person name="Otillar R."/>
            <person name="Lindquist E.A."/>
            <person name="Sun H."/>
            <person name="LaButti K.M."/>
            <person name="Schmutz J."/>
            <person name="Jabbour D."/>
            <person name="Luo H."/>
            <person name="Baker S.E."/>
            <person name="Pisabarro A.G."/>
            <person name="Walton J.D."/>
            <person name="Blanchette R.A."/>
            <person name="Henrissat B."/>
            <person name="Martin F."/>
            <person name="Cullen D."/>
            <person name="Hibbett D.S."/>
            <person name="Grigoriev I.V."/>
        </authorList>
    </citation>
    <scope>NUCLEOTIDE SEQUENCE [LARGE SCALE GENOMIC DNA]</scope>
    <source>
        <strain evidence="2">CBS 339.88</strain>
    </source>
</reference>
<organism evidence="1 2">
    <name type="scientific">Galerina marginata (strain CBS 339.88)</name>
    <dbReference type="NCBI Taxonomy" id="685588"/>
    <lineage>
        <taxon>Eukaryota</taxon>
        <taxon>Fungi</taxon>
        <taxon>Dikarya</taxon>
        <taxon>Basidiomycota</taxon>
        <taxon>Agaricomycotina</taxon>
        <taxon>Agaricomycetes</taxon>
        <taxon>Agaricomycetidae</taxon>
        <taxon>Agaricales</taxon>
        <taxon>Agaricineae</taxon>
        <taxon>Strophariaceae</taxon>
        <taxon>Galerina</taxon>
    </lineage>
</organism>
<keyword evidence="2" id="KW-1185">Reference proteome</keyword>
<gene>
    <name evidence="1" type="ORF">GALMADRAFT_249634</name>
</gene>
<name>A0A067SV30_GALM3</name>
<dbReference type="Proteomes" id="UP000027222">
    <property type="component" value="Unassembled WGS sequence"/>
</dbReference>
<dbReference type="HOGENOM" id="CLU_2090474_0_0_1"/>
<dbReference type="OrthoDB" id="10532102at2759"/>
<feature type="non-terminal residue" evidence="1">
    <location>
        <position position="117"/>
    </location>
</feature>
<evidence type="ECO:0000313" key="2">
    <source>
        <dbReference type="Proteomes" id="UP000027222"/>
    </source>
</evidence>
<sequence>MSDEKQDQPQVHLVIDEQVGDVYIFKNLKEDDNWEVAKQEIRLVKEAVLAKLFNGHLSGPVSQVKIVGSVHNTTGPIGSRVKDKSHLMVTVNPGRKGAHVYLSPDDGEVATEETTVV</sequence>
<accession>A0A067SV30</accession>